<feature type="signal peptide" evidence="2">
    <location>
        <begin position="1"/>
        <end position="19"/>
    </location>
</feature>
<gene>
    <name evidence="4" type="ORF">HPK16_12205</name>
</gene>
<evidence type="ECO:0000259" key="3">
    <source>
        <dbReference type="PROSITE" id="PS51549"/>
    </source>
</evidence>
<dbReference type="Proteomes" id="UP000548787">
    <property type="component" value="Unassembled WGS sequence"/>
</dbReference>
<feature type="domain" description="DM13" evidence="3">
    <location>
        <begin position="163"/>
        <end position="255"/>
    </location>
</feature>
<feature type="domain" description="DM13" evidence="3">
    <location>
        <begin position="58"/>
        <end position="150"/>
    </location>
</feature>
<keyword evidence="2" id="KW-0732">Signal</keyword>
<evidence type="ECO:0000256" key="2">
    <source>
        <dbReference type="SAM" id="SignalP"/>
    </source>
</evidence>
<dbReference type="AlphaFoldDB" id="A0A7W1T816"/>
<protein>
    <submittedName>
        <fullName evidence="4">DM13 domain-containing protein</fullName>
    </submittedName>
</protein>
<dbReference type="PROSITE" id="PS51549">
    <property type="entry name" value="DM13"/>
    <property type="match status" value="2"/>
</dbReference>
<keyword evidence="5" id="KW-1185">Reference proteome</keyword>
<dbReference type="Pfam" id="PF10517">
    <property type="entry name" value="DM13"/>
    <property type="match status" value="2"/>
</dbReference>
<feature type="compositionally biased region" description="Basic and acidic residues" evidence="1">
    <location>
        <begin position="27"/>
        <end position="45"/>
    </location>
</feature>
<evidence type="ECO:0000313" key="4">
    <source>
        <dbReference type="EMBL" id="MBA3927104.1"/>
    </source>
</evidence>
<evidence type="ECO:0000256" key="1">
    <source>
        <dbReference type="SAM" id="MobiDB-lite"/>
    </source>
</evidence>
<feature type="region of interest" description="Disordered" evidence="1">
    <location>
        <begin position="23"/>
        <end position="45"/>
    </location>
</feature>
<sequence>MKIKTAILTVALGSTLVLAACGGADSSSKDDKMDDTKSAMTDKKDSMMKANQKVSMMATLSGEGAHKVSGTATIKDSKLMLTDFVTDEGPDLHVYLAKGNDVKDGVEVSKIDLKEMSQTFDVSDKDLTKYDTVMIYCEKAHEVFGKGALSDKMDDTAMTMMTGNFAGVGQHKVSGTATIDGDDLKLMNFKTDEGPDLHVYLTKDGDIKTGKEISKIDLKAAEQNFSLAGVETGDYNTVVIYCEKAHEAFGQAPLNS</sequence>
<feature type="chain" id="PRO_5031368170" evidence="2">
    <location>
        <begin position="20"/>
        <end position="256"/>
    </location>
</feature>
<evidence type="ECO:0000313" key="5">
    <source>
        <dbReference type="Proteomes" id="UP000548787"/>
    </source>
</evidence>
<proteinExistence type="predicted"/>
<organism evidence="4 5">
    <name type="scientific">Listeria rustica</name>
    <dbReference type="NCBI Taxonomy" id="2713503"/>
    <lineage>
        <taxon>Bacteria</taxon>
        <taxon>Bacillati</taxon>
        <taxon>Bacillota</taxon>
        <taxon>Bacilli</taxon>
        <taxon>Bacillales</taxon>
        <taxon>Listeriaceae</taxon>
        <taxon>Listeria</taxon>
    </lineage>
</organism>
<dbReference type="InterPro" id="IPR019545">
    <property type="entry name" value="DM13_domain"/>
</dbReference>
<dbReference type="EMBL" id="JABJVM010000013">
    <property type="protein sequence ID" value="MBA3927104.1"/>
    <property type="molecule type" value="Genomic_DNA"/>
</dbReference>
<name>A0A7W1T816_9LIST</name>
<accession>A0A7W1T816</accession>
<reference evidence="4 5" key="1">
    <citation type="submission" date="2020-05" db="EMBL/GenBank/DDBJ databases">
        <authorList>
            <person name="Carlin C.R."/>
        </authorList>
    </citation>
    <scope>NUCLEOTIDE SEQUENCE [LARGE SCALE GENOMIC DNA]</scope>
    <source>
        <strain evidence="4 5">FSL W9-0585</strain>
    </source>
</reference>
<comment type="caution">
    <text evidence="4">The sequence shown here is derived from an EMBL/GenBank/DDBJ whole genome shotgun (WGS) entry which is preliminary data.</text>
</comment>
<reference evidence="4 5" key="2">
    <citation type="submission" date="2020-08" db="EMBL/GenBank/DDBJ databases">
        <title>Listeria ohnekaius sp. nov. and Listeria portnoyii sp. nov. isolated from non-agricultural and natural environments.</title>
        <authorList>
            <person name="Weller D."/>
            <person name="Belias A.M."/>
            <person name="Liao J."/>
            <person name="Guo S."/>
            <person name="Orsi R.H."/>
            <person name="Wiedmann M."/>
        </authorList>
    </citation>
    <scope>NUCLEOTIDE SEQUENCE [LARGE SCALE GENOMIC DNA]</scope>
    <source>
        <strain evidence="4 5">FSL W9-0585</strain>
    </source>
</reference>
<dbReference type="PROSITE" id="PS51257">
    <property type="entry name" value="PROKAR_LIPOPROTEIN"/>
    <property type="match status" value="1"/>
</dbReference>